<dbReference type="RefSeq" id="WP_136256635.1">
    <property type="nucleotide sequence ID" value="NZ_MWQO01000095.1"/>
</dbReference>
<comment type="caution">
    <text evidence="2">The sequence shown here is derived from an EMBL/GenBank/DDBJ whole genome shotgun (WGS) entry which is preliminary data.</text>
</comment>
<proteinExistence type="predicted"/>
<keyword evidence="3" id="KW-1185">Reference proteome</keyword>
<dbReference type="Pfam" id="PF13401">
    <property type="entry name" value="AAA_22"/>
    <property type="match status" value="1"/>
</dbReference>
<gene>
    <name evidence="2" type="ORF">B1806_16205</name>
</gene>
<dbReference type="PANTHER" id="PTHR35894:SF1">
    <property type="entry name" value="PHOSPHORIBULOKINASE _ URIDINE KINASE FAMILY"/>
    <property type="match status" value="1"/>
</dbReference>
<sequence length="270" mass="30386">MYLQHFGLRHAPLGKELTEPWDDGALAQLTQRFNWLLQSPGLGLLTGEPGVGKTAALRSITSALNPHRYLVLYQAETDFGRTDIYRGLARALGLEPSYRRAQLWRDIKQRVHELVDTRQVTPLWVIDEAQNLPNEFFRDFPAFLNFAFDSRDLISVWLVGHPALAQTLDRAPYAALASRIQVRVALKPVVERERFQLLIAHALKSAGCQHTLLADSGLELLRQASKGLPRQAGRILCTAMRLAVPKGLNHLPDEIVQQAIAELQLFLIHL</sequence>
<organism evidence="2 3">
    <name type="scientific">Metallibacterium scheffleri</name>
    <dbReference type="NCBI Taxonomy" id="993689"/>
    <lineage>
        <taxon>Bacteria</taxon>
        <taxon>Pseudomonadati</taxon>
        <taxon>Pseudomonadota</taxon>
        <taxon>Gammaproteobacteria</taxon>
        <taxon>Lysobacterales</taxon>
        <taxon>Rhodanobacteraceae</taxon>
        <taxon>Metallibacterium</taxon>
    </lineage>
</organism>
<accession>A0A4S3KCR2</accession>
<evidence type="ECO:0000313" key="2">
    <source>
        <dbReference type="EMBL" id="THD06226.1"/>
    </source>
</evidence>
<evidence type="ECO:0000259" key="1">
    <source>
        <dbReference type="Pfam" id="PF13401"/>
    </source>
</evidence>
<dbReference type="InterPro" id="IPR027417">
    <property type="entry name" value="P-loop_NTPase"/>
</dbReference>
<evidence type="ECO:0000313" key="3">
    <source>
        <dbReference type="Proteomes" id="UP000307749"/>
    </source>
</evidence>
<dbReference type="Proteomes" id="UP000307749">
    <property type="component" value="Unassembled WGS sequence"/>
</dbReference>
<name>A0A4S3KCR2_9GAMM</name>
<dbReference type="STRING" id="993689.GCA_002077135_01491"/>
<dbReference type="SUPFAM" id="SSF52540">
    <property type="entry name" value="P-loop containing nucleoside triphosphate hydrolases"/>
    <property type="match status" value="1"/>
</dbReference>
<feature type="domain" description="ORC1/DEAH AAA+ ATPase" evidence="1">
    <location>
        <begin position="39"/>
        <end position="168"/>
    </location>
</feature>
<dbReference type="InterPro" id="IPR049945">
    <property type="entry name" value="AAA_22"/>
</dbReference>
<protein>
    <submittedName>
        <fullName evidence="2">AAA family ATPase</fullName>
    </submittedName>
</protein>
<dbReference type="PANTHER" id="PTHR35894">
    <property type="entry name" value="GENERAL SECRETION PATHWAY PROTEIN A-RELATED"/>
    <property type="match status" value="1"/>
</dbReference>
<dbReference type="AlphaFoldDB" id="A0A4S3KCR2"/>
<dbReference type="Gene3D" id="3.40.50.300">
    <property type="entry name" value="P-loop containing nucleotide triphosphate hydrolases"/>
    <property type="match status" value="1"/>
</dbReference>
<dbReference type="GO" id="GO:0016887">
    <property type="term" value="F:ATP hydrolysis activity"/>
    <property type="evidence" value="ECO:0007669"/>
    <property type="project" value="InterPro"/>
</dbReference>
<dbReference type="EMBL" id="MWQO01000095">
    <property type="protein sequence ID" value="THD06226.1"/>
    <property type="molecule type" value="Genomic_DNA"/>
</dbReference>
<dbReference type="InterPro" id="IPR052026">
    <property type="entry name" value="ExeA_AAA_ATPase_DNA-bind"/>
</dbReference>
<reference evidence="2 3" key="1">
    <citation type="submission" date="2017-02" db="EMBL/GenBank/DDBJ databases">
        <title>Whole genome sequencing of Metallibacterium scheffleri DSM 24874 (T).</title>
        <authorList>
            <person name="Kumar S."/>
            <person name="Patil P."/>
            <person name="Patil P.B."/>
        </authorList>
    </citation>
    <scope>NUCLEOTIDE SEQUENCE [LARGE SCALE GENOMIC DNA]</scope>
    <source>
        <strain evidence="2 3">DSM 24874</strain>
    </source>
</reference>